<evidence type="ECO:0000256" key="3">
    <source>
        <dbReference type="ARBA" id="ARBA00022553"/>
    </source>
</evidence>
<dbReference type="InterPro" id="IPR036890">
    <property type="entry name" value="HATPase_C_sf"/>
</dbReference>
<dbReference type="PROSITE" id="PS50109">
    <property type="entry name" value="HIS_KIN"/>
    <property type="match status" value="1"/>
</dbReference>
<dbReference type="SUPFAM" id="SSF47384">
    <property type="entry name" value="Homodimeric domain of signal transducing histidine kinase"/>
    <property type="match status" value="1"/>
</dbReference>
<dbReference type="InterPro" id="IPR003661">
    <property type="entry name" value="HisK_dim/P_dom"/>
</dbReference>
<dbReference type="InterPro" id="IPR050351">
    <property type="entry name" value="BphY/WalK/GraS-like"/>
</dbReference>
<dbReference type="PANTHER" id="PTHR45453">
    <property type="entry name" value="PHOSPHATE REGULON SENSOR PROTEIN PHOR"/>
    <property type="match status" value="1"/>
</dbReference>
<keyword evidence="7" id="KW-0812">Transmembrane</keyword>
<gene>
    <name evidence="9" type="primary">sasA_258</name>
    <name evidence="9" type="ORF">SDC9_99469</name>
</gene>
<dbReference type="InterPro" id="IPR036097">
    <property type="entry name" value="HisK_dim/P_sf"/>
</dbReference>
<dbReference type="Pfam" id="PF00512">
    <property type="entry name" value="HisKA"/>
    <property type="match status" value="1"/>
</dbReference>
<keyword evidence="4 9" id="KW-0808">Transferase</keyword>
<feature type="domain" description="Histidine kinase" evidence="8">
    <location>
        <begin position="199"/>
        <end position="410"/>
    </location>
</feature>
<keyword evidence="5 9" id="KW-0418">Kinase</keyword>
<dbReference type="PANTHER" id="PTHR45453:SF1">
    <property type="entry name" value="PHOSPHATE REGULON SENSOR PROTEIN PHOR"/>
    <property type="match status" value="1"/>
</dbReference>
<evidence type="ECO:0000313" key="9">
    <source>
        <dbReference type="EMBL" id="MPM52708.1"/>
    </source>
</evidence>
<dbReference type="SUPFAM" id="SSF55874">
    <property type="entry name" value="ATPase domain of HSP90 chaperone/DNA topoisomerase II/histidine kinase"/>
    <property type="match status" value="1"/>
</dbReference>
<dbReference type="CDD" id="cd00082">
    <property type="entry name" value="HisKA"/>
    <property type="match status" value="1"/>
</dbReference>
<dbReference type="PRINTS" id="PR00344">
    <property type="entry name" value="BCTRLSENSOR"/>
</dbReference>
<feature type="transmembrane region" description="Helical" evidence="7">
    <location>
        <begin position="12"/>
        <end position="33"/>
    </location>
</feature>
<dbReference type="GO" id="GO:0005886">
    <property type="term" value="C:plasma membrane"/>
    <property type="evidence" value="ECO:0007669"/>
    <property type="project" value="TreeGrafter"/>
</dbReference>
<dbReference type="Gene3D" id="1.10.287.130">
    <property type="match status" value="1"/>
</dbReference>
<dbReference type="SMART" id="SM00388">
    <property type="entry name" value="HisKA"/>
    <property type="match status" value="1"/>
</dbReference>
<dbReference type="EC" id="2.7.13.3" evidence="2"/>
<dbReference type="SMART" id="SM00387">
    <property type="entry name" value="HATPase_c"/>
    <property type="match status" value="1"/>
</dbReference>
<dbReference type="GO" id="GO:0016036">
    <property type="term" value="P:cellular response to phosphate starvation"/>
    <property type="evidence" value="ECO:0007669"/>
    <property type="project" value="TreeGrafter"/>
</dbReference>
<dbReference type="CDD" id="cd00075">
    <property type="entry name" value="HATPase"/>
    <property type="match status" value="1"/>
</dbReference>
<evidence type="ECO:0000259" key="8">
    <source>
        <dbReference type="PROSITE" id="PS50109"/>
    </source>
</evidence>
<dbReference type="InterPro" id="IPR003594">
    <property type="entry name" value="HATPase_dom"/>
</dbReference>
<comment type="catalytic activity">
    <reaction evidence="1">
        <text>ATP + protein L-histidine = ADP + protein N-phospho-L-histidine.</text>
        <dbReference type="EC" id="2.7.13.3"/>
    </reaction>
</comment>
<sequence length="410" mass="46707">MIKKTQSKVFMIVMLSLSIIIMSVIFVINIVNYNQSKQQSYMLIDNANGMLKQMTPFPVASPGNMDDMKKHQGMLYWKTAQFYFVIVKDGIIVQTVNENNEKYSNEEINKYALKVSNEDEKYGSVGNLVYGMKNIKGSKIITFMDNSKANKNLRHMLVLSLLIGLIALFFAYVISKKISLWIIKPIEDTFNKQKQFISDASHELKTPLAVICANADVLEGEIGNNKWLYYIQKEVSSMDKLVNSLLCLARVEKENDKEELSDFDMSKAVLGGTMVFESLAYEKEINLIDEIEKNITLKGNSEEIKQLLSILIDNGIKHTSKGNEVIVSLKKYKNNIILKVKNKGEPIPKDEEEKIFQRFYRSDESRNRDSKRYGLGLSIAKSIVEKHGGTIKAFCENGFTIFTVVFIKTS</sequence>
<dbReference type="InterPro" id="IPR004358">
    <property type="entry name" value="Sig_transdc_His_kin-like_C"/>
</dbReference>
<keyword evidence="7" id="KW-0472">Membrane</keyword>
<dbReference type="Gene3D" id="3.30.565.10">
    <property type="entry name" value="Histidine kinase-like ATPase, C-terminal domain"/>
    <property type="match status" value="1"/>
</dbReference>
<dbReference type="GO" id="GO:0004721">
    <property type="term" value="F:phosphoprotein phosphatase activity"/>
    <property type="evidence" value="ECO:0007669"/>
    <property type="project" value="TreeGrafter"/>
</dbReference>
<evidence type="ECO:0000256" key="6">
    <source>
        <dbReference type="ARBA" id="ARBA00023012"/>
    </source>
</evidence>
<dbReference type="EMBL" id="VSSQ01013991">
    <property type="protein sequence ID" value="MPM52708.1"/>
    <property type="molecule type" value="Genomic_DNA"/>
</dbReference>
<feature type="transmembrane region" description="Helical" evidence="7">
    <location>
        <begin position="153"/>
        <end position="174"/>
    </location>
</feature>
<evidence type="ECO:0000256" key="5">
    <source>
        <dbReference type="ARBA" id="ARBA00022777"/>
    </source>
</evidence>
<keyword evidence="7" id="KW-1133">Transmembrane helix</keyword>
<proteinExistence type="predicted"/>
<evidence type="ECO:0000256" key="4">
    <source>
        <dbReference type="ARBA" id="ARBA00022679"/>
    </source>
</evidence>
<keyword evidence="6" id="KW-0902">Two-component regulatory system</keyword>
<comment type="caution">
    <text evidence="9">The sequence shown here is derived from an EMBL/GenBank/DDBJ whole genome shotgun (WGS) entry which is preliminary data.</text>
</comment>
<evidence type="ECO:0000256" key="2">
    <source>
        <dbReference type="ARBA" id="ARBA00012438"/>
    </source>
</evidence>
<dbReference type="Pfam" id="PF02518">
    <property type="entry name" value="HATPase_c"/>
    <property type="match status" value="1"/>
</dbReference>
<dbReference type="AlphaFoldDB" id="A0A645AJ08"/>
<evidence type="ECO:0000256" key="7">
    <source>
        <dbReference type="SAM" id="Phobius"/>
    </source>
</evidence>
<keyword evidence="3" id="KW-0597">Phosphoprotein</keyword>
<name>A0A645AJ08_9ZZZZ</name>
<organism evidence="9">
    <name type="scientific">bioreactor metagenome</name>
    <dbReference type="NCBI Taxonomy" id="1076179"/>
    <lineage>
        <taxon>unclassified sequences</taxon>
        <taxon>metagenomes</taxon>
        <taxon>ecological metagenomes</taxon>
    </lineage>
</organism>
<reference evidence="9" key="1">
    <citation type="submission" date="2019-08" db="EMBL/GenBank/DDBJ databases">
        <authorList>
            <person name="Kucharzyk K."/>
            <person name="Murdoch R.W."/>
            <person name="Higgins S."/>
            <person name="Loffler F."/>
        </authorList>
    </citation>
    <scope>NUCLEOTIDE SEQUENCE</scope>
</reference>
<accession>A0A645AJ08</accession>
<protein>
    <recommendedName>
        <fullName evidence="2">histidine kinase</fullName>
        <ecNumber evidence="2">2.7.13.3</ecNumber>
    </recommendedName>
</protein>
<evidence type="ECO:0000256" key="1">
    <source>
        <dbReference type="ARBA" id="ARBA00000085"/>
    </source>
</evidence>
<dbReference type="GO" id="GO:0000155">
    <property type="term" value="F:phosphorelay sensor kinase activity"/>
    <property type="evidence" value="ECO:0007669"/>
    <property type="project" value="InterPro"/>
</dbReference>
<dbReference type="InterPro" id="IPR005467">
    <property type="entry name" value="His_kinase_dom"/>
</dbReference>